<name>A0ABQ1YJF1_9BACT</name>
<protein>
    <recommendedName>
        <fullName evidence="3">DUF937 domain-containing protein</fullName>
    </recommendedName>
</protein>
<accession>A0ABQ1YJF1</accession>
<evidence type="ECO:0000313" key="2">
    <source>
        <dbReference type="Proteomes" id="UP000600214"/>
    </source>
</evidence>
<gene>
    <name evidence="1" type="ORF">GCM10007423_15130</name>
</gene>
<evidence type="ECO:0008006" key="3">
    <source>
        <dbReference type="Google" id="ProtNLM"/>
    </source>
</evidence>
<reference evidence="2" key="1">
    <citation type="journal article" date="2019" name="Int. J. Syst. Evol. Microbiol.">
        <title>The Global Catalogue of Microorganisms (GCM) 10K type strain sequencing project: providing services to taxonomists for standard genome sequencing and annotation.</title>
        <authorList>
            <consortium name="The Broad Institute Genomics Platform"/>
            <consortium name="The Broad Institute Genome Sequencing Center for Infectious Disease"/>
            <person name="Wu L."/>
            <person name="Ma J."/>
        </authorList>
    </citation>
    <scope>NUCLEOTIDE SEQUENCE [LARGE SCALE GENOMIC DNA]</scope>
    <source>
        <strain evidence="2">CGMCC 1.15288</strain>
    </source>
</reference>
<organism evidence="1 2">
    <name type="scientific">Dyadobacter endophyticus</name>
    <dbReference type="NCBI Taxonomy" id="1749036"/>
    <lineage>
        <taxon>Bacteria</taxon>
        <taxon>Pseudomonadati</taxon>
        <taxon>Bacteroidota</taxon>
        <taxon>Cytophagia</taxon>
        <taxon>Cytophagales</taxon>
        <taxon>Spirosomataceae</taxon>
        <taxon>Dyadobacter</taxon>
    </lineage>
</organism>
<dbReference type="Proteomes" id="UP000600214">
    <property type="component" value="Unassembled WGS sequence"/>
</dbReference>
<sequence>MDIAGDNQLVPQNQIEMLEQLFDLVQQNSQQSVVENPDVPNEHNQEVINTLTSSITGGLQEQVQSGNISGLMGLLGGDSGTSAASLMNNPIVASIASNAIGAIVQKFGLNSQVAGSIVNSVLPGVLGAVIGQLNGQGGAAGNSGSGNGFDLGSLIQMGGGLFGGGNDQQGKPASGGIDLGGMLGGLFGGK</sequence>
<evidence type="ECO:0000313" key="1">
    <source>
        <dbReference type="EMBL" id="GGH28512.1"/>
    </source>
</evidence>
<dbReference type="EMBL" id="BMIA01000001">
    <property type="protein sequence ID" value="GGH28512.1"/>
    <property type="molecule type" value="Genomic_DNA"/>
</dbReference>
<keyword evidence="2" id="KW-1185">Reference proteome</keyword>
<comment type="caution">
    <text evidence="1">The sequence shown here is derived from an EMBL/GenBank/DDBJ whole genome shotgun (WGS) entry which is preliminary data.</text>
</comment>
<proteinExistence type="predicted"/>